<reference evidence="1" key="1">
    <citation type="submission" date="2021-06" db="EMBL/GenBank/DDBJ databases">
        <title>Parelaphostrongylus tenuis whole genome reference sequence.</title>
        <authorList>
            <person name="Garwood T.J."/>
            <person name="Larsen P.A."/>
            <person name="Fountain-Jones N.M."/>
            <person name="Garbe J.R."/>
            <person name="Macchietto M.G."/>
            <person name="Kania S.A."/>
            <person name="Gerhold R.W."/>
            <person name="Richards J.E."/>
            <person name="Wolf T.M."/>
        </authorList>
    </citation>
    <scope>NUCLEOTIDE SEQUENCE</scope>
    <source>
        <strain evidence="1">MNPRO001-30</strain>
        <tissue evidence="1">Meninges</tissue>
    </source>
</reference>
<organism evidence="1 2">
    <name type="scientific">Parelaphostrongylus tenuis</name>
    <name type="common">Meningeal worm</name>
    <dbReference type="NCBI Taxonomy" id="148309"/>
    <lineage>
        <taxon>Eukaryota</taxon>
        <taxon>Metazoa</taxon>
        <taxon>Ecdysozoa</taxon>
        <taxon>Nematoda</taxon>
        <taxon>Chromadorea</taxon>
        <taxon>Rhabditida</taxon>
        <taxon>Rhabditina</taxon>
        <taxon>Rhabditomorpha</taxon>
        <taxon>Strongyloidea</taxon>
        <taxon>Metastrongylidae</taxon>
        <taxon>Parelaphostrongylus</taxon>
    </lineage>
</organism>
<sequence length="105" mass="11763">MVGADIKVKWEKMRAKHVESTVVADGRPPETECTWAACQSWTSPQMPAIVHFLTLLVLEFHVIALQEKIIEKTHVRQLDDGTIVIRGANEFSELPAPSFTHTSPI</sequence>
<accession>A0AAD5QU13</accession>
<evidence type="ECO:0000313" key="2">
    <source>
        <dbReference type="Proteomes" id="UP001196413"/>
    </source>
</evidence>
<evidence type="ECO:0000313" key="1">
    <source>
        <dbReference type="EMBL" id="KAJ1361855.1"/>
    </source>
</evidence>
<name>A0AAD5QU13_PARTN</name>
<dbReference type="EMBL" id="JAHQIW010004280">
    <property type="protein sequence ID" value="KAJ1361855.1"/>
    <property type="molecule type" value="Genomic_DNA"/>
</dbReference>
<proteinExistence type="predicted"/>
<gene>
    <name evidence="1" type="ORF">KIN20_021219</name>
</gene>
<keyword evidence="2" id="KW-1185">Reference proteome</keyword>
<protein>
    <submittedName>
        <fullName evidence="1">Uncharacterized protein</fullName>
    </submittedName>
</protein>
<comment type="caution">
    <text evidence="1">The sequence shown here is derived from an EMBL/GenBank/DDBJ whole genome shotgun (WGS) entry which is preliminary data.</text>
</comment>
<dbReference type="AlphaFoldDB" id="A0AAD5QU13"/>
<dbReference type="Proteomes" id="UP001196413">
    <property type="component" value="Unassembled WGS sequence"/>
</dbReference>